<feature type="compositionally biased region" description="Basic and acidic residues" evidence="1">
    <location>
        <begin position="17"/>
        <end position="32"/>
    </location>
</feature>
<reference evidence="2 3" key="1">
    <citation type="submission" date="2007-03" db="EMBL/GenBank/DDBJ databases">
        <authorList>
            <person name="Fulton L."/>
            <person name="Clifton S."/>
            <person name="Fulton B."/>
            <person name="Xu J."/>
            <person name="Minx P."/>
            <person name="Pepin K.H."/>
            <person name="Johnson M."/>
            <person name="Thiruvilangam P."/>
            <person name="Bhonagiri V."/>
            <person name="Nash W.E."/>
            <person name="Mardis E.R."/>
            <person name="Wilson R.K."/>
        </authorList>
    </citation>
    <scope>NUCLEOTIDE SEQUENCE [LARGE SCALE GENOMIC DNA]</scope>
    <source>
        <strain evidence="2 3">DSM 13814</strain>
    </source>
</reference>
<accession>A6BFR2</accession>
<dbReference type="EMBL" id="AAXB02000004">
    <property type="protein sequence ID" value="EDM63468.1"/>
    <property type="molecule type" value="Genomic_DNA"/>
</dbReference>
<sequence>MIFLKRELPGQPPKRQTGIEKNGEKPDETFRQKDGERYYILNLVL</sequence>
<evidence type="ECO:0000256" key="1">
    <source>
        <dbReference type="SAM" id="MobiDB-lite"/>
    </source>
</evidence>
<name>A6BFR2_9FIRM</name>
<dbReference type="HOGENOM" id="CLU_3199065_0_0_9"/>
<proteinExistence type="predicted"/>
<dbReference type="Proteomes" id="UP000004016">
    <property type="component" value="Unassembled WGS sequence"/>
</dbReference>
<reference evidence="2 3" key="2">
    <citation type="submission" date="2007-04" db="EMBL/GenBank/DDBJ databases">
        <title>Draft genome sequence of Dorea longicatena (DSM 13814).</title>
        <authorList>
            <person name="Sudarsanam P."/>
            <person name="Ley R."/>
            <person name="Guruge J."/>
            <person name="Turnbaugh P.J."/>
            <person name="Mahowald M."/>
            <person name="Liep D."/>
            <person name="Gordon J."/>
        </authorList>
    </citation>
    <scope>NUCLEOTIDE SEQUENCE [LARGE SCALE GENOMIC DNA]</scope>
    <source>
        <strain evidence="2 3">DSM 13814</strain>
    </source>
</reference>
<comment type="caution">
    <text evidence="2">The sequence shown here is derived from an EMBL/GenBank/DDBJ whole genome shotgun (WGS) entry which is preliminary data.</text>
</comment>
<evidence type="ECO:0000313" key="2">
    <source>
        <dbReference type="EMBL" id="EDM63468.1"/>
    </source>
</evidence>
<protein>
    <submittedName>
        <fullName evidence="2">Uncharacterized protein</fullName>
    </submittedName>
</protein>
<feature type="region of interest" description="Disordered" evidence="1">
    <location>
        <begin position="1"/>
        <end position="32"/>
    </location>
</feature>
<dbReference type="AlphaFoldDB" id="A6BFR2"/>
<organism evidence="2 3">
    <name type="scientific">Dorea longicatena DSM 13814</name>
    <dbReference type="NCBI Taxonomy" id="411462"/>
    <lineage>
        <taxon>Bacteria</taxon>
        <taxon>Bacillati</taxon>
        <taxon>Bacillota</taxon>
        <taxon>Clostridia</taxon>
        <taxon>Lachnospirales</taxon>
        <taxon>Lachnospiraceae</taxon>
        <taxon>Dorea</taxon>
    </lineage>
</organism>
<evidence type="ECO:0000313" key="3">
    <source>
        <dbReference type="Proteomes" id="UP000004016"/>
    </source>
</evidence>
<gene>
    <name evidence="2" type="ORF">DORLON_01134</name>
</gene>